<comment type="caution">
    <text evidence="2">The sequence shown here is derived from an EMBL/GenBank/DDBJ whole genome shotgun (WGS) entry which is preliminary data.</text>
</comment>
<dbReference type="Proteomes" id="UP000697107">
    <property type="component" value="Unassembled WGS sequence"/>
</dbReference>
<evidence type="ECO:0000256" key="1">
    <source>
        <dbReference type="SAM" id="MobiDB-lite"/>
    </source>
</evidence>
<feature type="compositionally biased region" description="Basic and acidic residues" evidence="1">
    <location>
        <begin position="75"/>
        <end position="91"/>
    </location>
</feature>
<evidence type="ECO:0000313" key="3">
    <source>
        <dbReference type="Proteomes" id="UP000697107"/>
    </source>
</evidence>
<organism evidence="2 3">
    <name type="scientific">Phytophthora cactorum</name>
    <dbReference type="NCBI Taxonomy" id="29920"/>
    <lineage>
        <taxon>Eukaryota</taxon>
        <taxon>Sar</taxon>
        <taxon>Stramenopiles</taxon>
        <taxon>Oomycota</taxon>
        <taxon>Peronosporomycetes</taxon>
        <taxon>Peronosporales</taxon>
        <taxon>Peronosporaceae</taxon>
        <taxon>Phytophthora</taxon>
    </lineage>
</organism>
<dbReference type="EMBL" id="RCML01000761">
    <property type="protein sequence ID" value="KAG2969883.1"/>
    <property type="molecule type" value="Genomic_DNA"/>
</dbReference>
<name>A0A8T1F7L5_9STRA</name>
<evidence type="ECO:0000313" key="2">
    <source>
        <dbReference type="EMBL" id="KAG2969883.1"/>
    </source>
</evidence>
<protein>
    <submittedName>
        <fullName evidence="2">Uncharacterized protein</fullName>
    </submittedName>
</protein>
<proteinExistence type="predicted"/>
<feature type="region of interest" description="Disordered" evidence="1">
    <location>
        <begin position="69"/>
        <end position="91"/>
    </location>
</feature>
<gene>
    <name evidence="2" type="ORF">PC118_g17188</name>
</gene>
<reference evidence="2" key="1">
    <citation type="submission" date="2018-10" db="EMBL/GenBank/DDBJ databases">
        <title>Effector identification in a new, highly contiguous assembly of the strawberry crown rot pathogen Phytophthora cactorum.</title>
        <authorList>
            <person name="Armitage A.D."/>
            <person name="Nellist C.F."/>
            <person name="Bates H."/>
            <person name="Vickerstaff R.J."/>
            <person name="Harrison R.J."/>
        </authorList>
    </citation>
    <scope>NUCLEOTIDE SEQUENCE</scope>
    <source>
        <strain evidence="2">P415</strain>
    </source>
</reference>
<accession>A0A8T1F7L5</accession>
<sequence>MKMAIVFVCLYKPARVLSIARHKTLQFSIQPQCIVIAGIGFSEESETLSFLLSYDKVARFTTTPGSQAALQQLDNRQDARRSPHSTKYQDW</sequence>
<dbReference type="AlphaFoldDB" id="A0A8T1F7L5"/>